<sequence length="104" mass="11003">MSAGYRVALAGGGQGLQALASAARDLKQGRRTHHPELLLFTTWHDLQEYAASDPNGRDPRPFVDLVDTHGPDAILAAVARLVPEDAAQVTVSTAHKARGGNGPR</sequence>
<organism evidence="1 2">
    <name type="scientific">Streptomyces shaanxiensis</name>
    <dbReference type="NCBI Taxonomy" id="653357"/>
    <lineage>
        <taxon>Bacteria</taxon>
        <taxon>Bacillati</taxon>
        <taxon>Actinomycetota</taxon>
        <taxon>Actinomycetes</taxon>
        <taxon>Kitasatosporales</taxon>
        <taxon>Streptomycetaceae</taxon>
        <taxon>Streptomyces</taxon>
    </lineage>
</organism>
<dbReference type="Proteomes" id="UP001499984">
    <property type="component" value="Unassembled WGS sequence"/>
</dbReference>
<keyword evidence="2" id="KW-1185">Reference proteome</keyword>
<gene>
    <name evidence="1" type="ORF">GCM10022233_39290</name>
</gene>
<evidence type="ECO:0000313" key="2">
    <source>
        <dbReference type="Proteomes" id="UP001499984"/>
    </source>
</evidence>
<accession>A0ABP7V8D6</accession>
<name>A0ABP7V8D6_9ACTN</name>
<comment type="caution">
    <text evidence="1">The sequence shown here is derived from an EMBL/GenBank/DDBJ whole genome shotgun (WGS) entry which is preliminary data.</text>
</comment>
<reference evidence="2" key="1">
    <citation type="journal article" date="2019" name="Int. J. Syst. Evol. Microbiol.">
        <title>The Global Catalogue of Microorganisms (GCM) 10K type strain sequencing project: providing services to taxonomists for standard genome sequencing and annotation.</title>
        <authorList>
            <consortium name="The Broad Institute Genomics Platform"/>
            <consortium name="The Broad Institute Genome Sequencing Center for Infectious Disease"/>
            <person name="Wu L."/>
            <person name="Ma J."/>
        </authorList>
    </citation>
    <scope>NUCLEOTIDE SEQUENCE [LARGE SCALE GENOMIC DNA]</scope>
    <source>
        <strain evidence="2">JCM 16925</strain>
    </source>
</reference>
<protein>
    <submittedName>
        <fullName evidence="1">Uncharacterized protein</fullName>
    </submittedName>
</protein>
<evidence type="ECO:0000313" key="1">
    <source>
        <dbReference type="EMBL" id="GAA4061773.1"/>
    </source>
</evidence>
<proteinExistence type="predicted"/>
<dbReference type="EMBL" id="BAAAZY010000010">
    <property type="protein sequence ID" value="GAA4061773.1"/>
    <property type="molecule type" value="Genomic_DNA"/>
</dbReference>